<feature type="domain" description="GH18" evidence="11">
    <location>
        <begin position="45"/>
        <end position="337"/>
    </location>
</feature>
<dbReference type="Pfam" id="PF00704">
    <property type="entry name" value="Glyco_hydro_18"/>
    <property type="match status" value="1"/>
</dbReference>
<dbReference type="EMBL" id="KV417525">
    <property type="protein sequence ID" value="KZP24587.1"/>
    <property type="molecule type" value="Genomic_DNA"/>
</dbReference>
<evidence type="ECO:0000256" key="2">
    <source>
        <dbReference type="ARBA" id="ARBA00012729"/>
    </source>
</evidence>
<dbReference type="InterPro" id="IPR001223">
    <property type="entry name" value="Glyco_hydro18_cat"/>
</dbReference>
<evidence type="ECO:0000256" key="8">
    <source>
        <dbReference type="RuleBase" id="RU000489"/>
    </source>
</evidence>
<dbReference type="CDD" id="cd00598">
    <property type="entry name" value="GH18_chitinase-like"/>
    <property type="match status" value="1"/>
</dbReference>
<evidence type="ECO:0000256" key="6">
    <source>
        <dbReference type="ARBA" id="ARBA00023295"/>
    </source>
</evidence>
<dbReference type="Gene3D" id="3.20.20.80">
    <property type="entry name" value="Glycosidases"/>
    <property type="match status" value="1"/>
</dbReference>
<dbReference type="SUPFAM" id="SSF51445">
    <property type="entry name" value="(Trans)glycosidases"/>
    <property type="match status" value="1"/>
</dbReference>
<feature type="chain" id="PRO_5007877607" description="chitinase" evidence="10">
    <location>
        <begin position="25"/>
        <end position="337"/>
    </location>
</feature>
<dbReference type="Proteomes" id="UP000076532">
    <property type="component" value="Unassembled WGS sequence"/>
</dbReference>
<evidence type="ECO:0000313" key="13">
    <source>
        <dbReference type="Proteomes" id="UP000076532"/>
    </source>
</evidence>
<comment type="catalytic activity">
    <reaction evidence="1">
        <text>Random endo-hydrolysis of N-acetyl-beta-D-glucosaminide (1-&gt;4)-beta-linkages in chitin and chitodextrins.</text>
        <dbReference type="EC" id="3.2.1.14"/>
    </reaction>
</comment>
<dbReference type="GO" id="GO:0006032">
    <property type="term" value="P:chitin catabolic process"/>
    <property type="evidence" value="ECO:0007669"/>
    <property type="project" value="UniProtKB-KW"/>
</dbReference>
<comment type="similarity">
    <text evidence="9">Belongs to the glycosyl hydrolase 18 family.</text>
</comment>
<dbReference type="GO" id="GO:0000272">
    <property type="term" value="P:polysaccharide catabolic process"/>
    <property type="evidence" value="ECO:0007669"/>
    <property type="project" value="UniProtKB-KW"/>
</dbReference>
<evidence type="ECO:0000256" key="10">
    <source>
        <dbReference type="SAM" id="SignalP"/>
    </source>
</evidence>
<dbReference type="AlphaFoldDB" id="A0A166N2M8"/>
<dbReference type="GO" id="GO:0008843">
    <property type="term" value="F:endochitinase activity"/>
    <property type="evidence" value="ECO:0007669"/>
    <property type="project" value="UniProtKB-EC"/>
</dbReference>
<evidence type="ECO:0000256" key="5">
    <source>
        <dbReference type="ARBA" id="ARBA00023277"/>
    </source>
</evidence>
<keyword evidence="10" id="KW-0732">Signal</keyword>
<name>A0A166N2M8_9AGAM</name>
<dbReference type="PANTHER" id="PTHR45708">
    <property type="entry name" value="ENDOCHITINASE"/>
    <property type="match status" value="1"/>
</dbReference>
<dbReference type="EC" id="3.2.1.14" evidence="2"/>
<evidence type="ECO:0000313" key="12">
    <source>
        <dbReference type="EMBL" id="KZP24587.1"/>
    </source>
</evidence>
<keyword evidence="13" id="KW-1185">Reference proteome</keyword>
<feature type="signal peptide" evidence="10">
    <location>
        <begin position="1"/>
        <end position="24"/>
    </location>
</feature>
<evidence type="ECO:0000256" key="3">
    <source>
        <dbReference type="ARBA" id="ARBA00022801"/>
    </source>
</evidence>
<evidence type="ECO:0000256" key="4">
    <source>
        <dbReference type="ARBA" id="ARBA00023024"/>
    </source>
</evidence>
<keyword evidence="6 8" id="KW-0326">Glycosidase</keyword>
<protein>
    <recommendedName>
        <fullName evidence="2">chitinase</fullName>
        <ecNumber evidence="2">3.2.1.14</ecNumber>
    </recommendedName>
</protein>
<evidence type="ECO:0000256" key="7">
    <source>
        <dbReference type="ARBA" id="ARBA00023326"/>
    </source>
</evidence>
<keyword evidence="3 8" id="KW-0378">Hydrolase</keyword>
<evidence type="ECO:0000256" key="9">
    <source>
        <dbReference type="RuleBase" id="RU004453"/>
    </source>
</evidence>
<dbReference type="InterPro" id="IPR017853">
    <property type="entry name" value="GH"/>
</dbReference>
<gene>
    <name evidence="12" type="ORF">FIBSPDRAFT_416648</name>
</gene>
<dbReference type="InterPro" id="IPR001579">
    <property type="entry name" value="Glyco_hydro_18_chit_AS"/>
</dbReference>
<sequence>MVAFTFSRLAAAITAIACVGSSLAAPLIDARAKPSTETQISSTAPHFVIYSDSFVSGTTPDVSAVAGYNVFALSFWLLSGAADQAEGWTELSADQRSSVVSTYHDAGINIIVSAFGSTDTPTTSGADPTDTANTLAAWVKQYGLDGVDVDYEDEAAFNGGTGSAEQWLITFFTVLRAALPEGQYIITGAPLAPWFQPNGRWGGGGFLLVDQKVGSLVDWWNVQFYNQGTTEYTTCAGLFTQSSSSWPQTSLFEIAASGVAQNKLVVGKPATSADASNGYIDPATLAGCVQTAAATGWSGGVMVWEFPDAAAAWIATVRGSAWPEATVTANITGGSSP</sequence>
<evidence type="ECO:0000259" key="11">
    <source>
        <dbReference type="PROSITE" id="PS51910"/>
    </source>
</evidence>
<dbReference type="PROSITE" id="PS01095">
    <property type="entry name" value="GH18_1"/>
    <property type="match status" value="1"/>
</dbReference>
<organism evidence="12 13">
    <name type="scientific">Athelia psychrophila</name>
    <dbReference type="NCBI Taxonomy" id="1759441"/>
    <lineage>
        <taxon>Eukaryota</taxon>
        <taxon>Fungi</taxon>
        <taxon>Dikarya</taxon>
        <taxon>Basidiomycota</taxon>
        <taxon>Agaricomycotina</taxon>
        <taxon>Agaricomycetes</taxon>
        <taxon>Agaricomycetidae</taxon>
        <taxon>Atheliales</taxon>
        <taxon>Atheliaceae</taxon>
        <taxon>Athelia</taxon>
    </lineage>
</organism>
<dbReference type="PROSITE" id="PS51910">
    <property type="entry name" value="GH18_2"/>
    <property type="match status" value="1"/>
</dbReference>
<dbReference type="InterPro" id="IPR050542">
    <property type="entry name" value="Glycosyl_Hydrlase18_Chitinase"/>
</dbReference>
<dbReference type="OrthoDB" id="3012298at2759"/>
<keyword evidence="4" id="KW-0146">Chitin degradation</keyword>
<keyword evidence="5" id="KW-0119">Carbohydrate metabolism</keyword>
<accession>A0A166N2M8</accession>
<dbReference type="PANTHER" id="PTHR45708:SF49">
    <property type="entry name" value="ENDOCHITINASE"/>
    <property type="match status" value="1"/>
</dbReference>
<evidence type="ECO:0000256" key="1">
    <source>
        <dbReference type="ARBA" id="ARBA00000822"/>
    </source>
</evidence>
<dbReference type="STRING" id="436010.A0A166N2M8"/>
<keyword evidence="7" id="KW-0624">Polysaccharide degradation</keyword>
<reference evidence="12 13" key="1">
    <citation type="journal article" date="2016" name="Mol. Biol. Evol.">
        <title>Comparative Genomics of Early-Diverging Mushroom-Forming Fungi Provides Insights into the Origins of Lignocellulose Decay Capabilities.</title>
        <authorList>
            <person name="Nagy L.G."/>
            <person name="Riley R."/>
            <person name="Tritt A."/>
            <person name="Adam C."/>
            <person name="Daum C."/>
            <person name="Floudas D."/>
            <person name="Sun H."/>
            <person name="Yadav J.S."/>
            <person name="Pangilinan J."/>
            <person name="Larsson K.H."/>
            <person name="Matsuura K."/>
            <person name="Barry K."/>
            <person name="Labutti K."/>
            <person name="Kuo R."/>
            <person name="Ohm R.A."/>
            <person name="Bhattacharya S.S."/>
            <person name="Shirouzu T."/>
            <person name="Yoshinaga Y."/>
            <person name="Martin F.M."/>
            <person name="Grigoriev I.V."/>
            <person name="Hibbett D.S."/>
        </authorList>
    </citation>
    <scope>NUCLEOTIDE SEQUENCE [LARGE SCALE GENOMIC DNA]</scope>
    <source>
        <strain evidence="12 13">CBS 109695</strain>
    </source>
</reference>
<proteinExistence type="inferred from homology"/>